<accession>A0A1I6Y1J8</accession>
<feature type="domain" description="Cyclic nucleotide-binding" evidence="4">
    <location>
        <begin position="32"/>
        <end position="132"/>
    </location>
</feature>
<dbReference type="InterPro" id="IPR018490">
    <property type="entry name" value="cNMP-bd_dom_sf"/>
</dbReference>
<dbReference type="Proteomes" id="UP000236454">
    <property type="component" value="Unassembled WGS sequence"/>
</dbReference>
<dbReference type="SMART" id="SM00100">
    <property type="entry name" value="cNMP"/>
    <property type="match status" value="1"/>
</dbReference>
<evidence type="ECO:0000259" key="4">
    <source>
        <dbReference type="PROSITE" id="PS50042"/>
    </source>
</evidence>
<dbReference type="PANTHER" id="PTHR24567:SF28">
    <property type="entry name" value="LISTERIOLYSIN REGULATORY PROTEIN"/>
    <property type="match status" value="1"/>
</dbReference>
<dbReference type="AlphaFoldDB" id="A0A1I6Y1J8"/>
<keyword evidence="2" id="KW-0238">DNA-binding</keyword>
<reference evidence="6 7" key="1">
    <citation type="submission" date="2016-10" db="EMBL/GenBank/DDBJ databases">
        <authorList>
            <person name="de Groot N.N."/>
        </authorList>
    </citation>
    <scope>NUCLEOTIDE SEQUENCE [LARGE SCALE GENOMIC DNA]</scope>
    <source>
        <strain evidence="6 7">CGMCC 1.7005</strain>
    </source>
</reference>
<keyword evidence="3" id="KW-0804">Transcription</keyword>
<evidence type="ECO:0000256" key="2">
    <source>
        <dbReference type="ARBA" id="ARBA00023125"/>
    </source>
</evidence>
<dbReference type="SUPFAM" id="SSF51206">
    <property type="entry name" value="cAMP-binding domain-like"/>
    <property type="match status" value="1"/>
</dbReference>
<dbReference type="InterPro" id="IPR000595">
    <property type="entry name" value="cNMP-bd_dom"/>
</dbReference>
<protein>
    <submittedName>
        <fullName evidence="6">cAMP-binding domain of CRP or a regulatory subunit of cAMP-dependent protein kinases</fullName>
    </submittedName>
</protein>
<name>A0A1I6Y1J8_9FLAO</name>
<evidence type="ECO:0000313" key="7">
    <source>
        <dbReference type="Proteomes" id="UP000236454"/>
    </source>
</evidence>
<keyword evidence="6" id="KW-0808">Transferase</keyword>
<dbReference type="GO" id="GO:0005829">
    <property type="term" value="C:cytosol"/>
    <property type="evidence" value="ECO:0007669"/>
    <property type="project" value="TreeGrafter"/>
</dbReference>
<dbReference type="InterPro" id="IPR014710">
    <property type="entry name" value="RmlC-like_jellyroll"/>
</dbReference>
<dbReference type="PROSITE" id="PS51063">
    <property type="entry name" value="HTH_CRP_2"/>
    <property type="match status" value="1"/>
</dbReference>
<dbReference type="PANTHER" id="PTHR24567">
    <property type="entry name" value="CRP FAMILY TRANSCRIPTIONAL REGULATORY PROTEIN"/>
    <property type="match status" value="1"/>
</dbReference>
<dbReference type="CDD" id="cd00038">
    <property type="entry name" value="CAP_ED"/>
    <property type="match status" value="1"/>
</dbReference>
<keyword evidence="6" id="KW-0418">Kinase</keyword>
<keyword evidence="7" id="KW-1185">Reference proteome</keyword>
<dbReference type="GO" id="GO:0003700">
    <property type="term" value="F:DNA-binding transcription factor activity"/>
    <property type="evidence" value="ECO:0007669"/>
    <property type="project" value="TreeGrafter"/>
</dbReference>
<evidence type="ECO:0000313" key="6">
    <source>
        <dbReference type="EMBL" id="SFT44004.1"/>
    </source>
</evidence>
<dbReference type="Pfam" id="PF13545">
    <property type="entry name" value="HTH_Crp_2"/>
    <property type="match status" value="1"/>
</dbReference>
<dbReference type="PRINTS" id="PR00034">
    <property type="entry name" value="HTHCRP"/>
</dbReference>
<evidence type="ECO:0000259" key="5">
    <source>
        <dbReference type="PROSITE" id="PS51063"/>
    </source>
</evidence>
<keyword evidence="1" id="KW-0805">Transcription regulation</keyword>
<feature type="domain" description="HTH crp-type" evidence="5">
    <location>
        <begin position="146"/>
        <end position="214"/>
    </location>
</feature>
<evidence type="ECO:0000256" key="1">
    <source>
        <dbReference type="ARBA" id="ARBA00023015"/>
    </source>
</evidence>
<dbReference type="GO" id="GO:0003677">
    <property type="term" value="F:DNA binding"/>
    <property type="evidence" value="ECO:0007669"/>
    <property type="project" value="UniProtKB-KW"/>
</dbReference>
<dbReference type="Gene3D" id="2.60.120.10">
    <property type="entry name" value="Jelly Rolls"/>
    <property type="match status" value="1"/>
</dbReference>
<dbReference type="STRING" id="477690.SAMN05216474_0580"/>
<dbReference type="InterPro" id="IPR012318">
    <property type="entry name" value="HTH_CRP"/>
</dbReference>
<dbReference type="SMART" id="SM00419">
    <property type="entry name" value="HTH_CRP"/>
    <property type="match status" value="1"/>
</dbReference>
<dbReference type="Pfam" id="PF00027">
    <property type="entry name" value="cNMP_binding"/>
    <property type="match status" value="1"/>
</dbReference>
<gene>
    <name evidence="6" type="ORF">SAMN05216474_0580</name>
</gene>
<sequence>MEKEDPLPQPCYTRFSMIKEEMMLRYGAEKIHLKKGEVLFEKNDVPRFFYQVKEGDIKINDVNEEGREFIQEIISGGRSFGDFALIGDFKYLANAIAIVDSDLYRLGKSAFFKMLEENPKVHLNFSKNLAKRLHYKALMSAEIATYSAEHKILTFLDYLKHTIYDIQEEFGFEVNLTRQQIADLTGLRVETVIRNLKKLAEANEVKIINRKIYR</sequence>
<dbReference type="SUPFAM" id="SSF46785">
    <property type="entry name" value="Winged helix' DNA-binding domain"/>
    <property type="match status" value="1"/>
</dbReference>
<dbReference type="EMBL" id="FPAS01000001">
    <property type="protein sequence ID" value="SFT44004.1"/>
    <property type="molecule type" value="Genomic_DNA"/>
</dbReference>
<dbReference type="InterPro" id="IPR036390">
    <property type="entry name" value="WH_DNA-bd_sf"/>
</dbReference>
<dbReference type="InterPro" id="IPR050397">
    <property type="entry name" value="Env_Response_Regulators"/>
</dbReference>
<proteinExistence type="predicted"/>
<dbReference type="PROSITE" id="PS50042">
    <property type="entry name" value="CNMP_BINDING_3"/>
    <property type="match status" value="1"/>
</dbReference>
<dbReference type="GO" id="GO:0016301">
    <property type="term" value="F:kinase activity"/>
    <property type="evidence" value="ECO:0007669"/>
    <property type="project" value="UniProtKB-KW"/>
</dbReference>
<organism evidence="6 7">
    <name type="scientific">Lishizhenia tianjinensis</name>
    <dbReference type="NCBI Taxonomy" id="477690"/>
    <lineage>
        <taxon>Bacteria</taxon>
        <taxon>Pseudomonadati</taxon>
        <taxon>Bacteroidota</taxon>
        <taxon>Flavobacteriia</taxon>
        <taxon>Flavobacteriales</taxon>
        <taxon>Crocinitomicaceae</taxon>
        <taxon>Lishizhenia</taxon>
    </lineage>
</organism>
<evidence type="ECO:0000256" key="3">
    <source>
        <dbReference type="ARBA" id="ARBA00023163"/>
    </source>
</evidence>